<evidence type="ECO:0000256" key="2">
    <source>
        <dbReference type="SAM" id="MobiDB-lite"/>
    </source>
</evidence>
<keyword evidence="4" id="KW-0560">Oxidoreductase</keyword>
<gene>
    <name evidence="4" type="ORF">ACFQB0_02045</name>
</gene>
<evidence type="ECO:0000313" key="4">
    <source>
        <dbReference type="EMBL" id="MFC6354898.1"/>
    </source>
</evidence>
<dbReference type="SUPFAM" id="SSF50129">
    <property type="entry name" value="GroES-like"/>
    <property type="match status" value="1"/>
</dbReference>
<dbReference type="InterPro" id="IPR013154">
    <property type="entry name" value="ADH-like_N"/>
</dbReference>
<dbReference type="EMBL" id="JBHSTP010000001">
    <property type="protein sequence ID" value="MFC6354898.1"/>
    <property type="molecule type" value="Genomic_DNA"/>
</dbReference>
<proteinExistence type="predicted"/>
<protein>
    <submittedName>
        <fullName evidence="4">NADP-dependent oxidoreductase</fullName>
        <ecNumber evidence="4">1.-.-.-</ecNumber>
    </submittedName>
</protein>
<dbReference type="Pfam" id="PF08240">
    <property type="entry name" value="ADH_N"/>
    <property type="match status" value="1"/>
</dbReference>
<feature type="region of interest" description="Disordered" evidence="2">
    <location>
        <begin position="343"/>
        <end position="384"/>
    </location>
</feature>
<feature type="compositionally biased region" description="Basic and acidic residues" evidence="2">
    <location>
        <begin position="356"/>
        <end position="384"/>
    </location>
</feature>
<keyword evidence="5" id="KW-1185">Reference proteome</keyword>
<sequence length="384" mass="41059">MPHAVKFSRYGGPEVLEVVEIAIPRPADGEVLVEVVAAGINPAESAIREGRLSERWVSRFPQGQGSDFAGFVSALGRGVTSFEVNDAVIGHTSRGSHASHLVVPATNLTPKPRRLPWEVAGSLFVVGTTAWAAVNAVGVKAGDVVVVSAAAGGVGCIAAQLARLRGATVIGTASPENFDFLRQLGVIPVAHGPGVVERIRAVTPHGVDAYLDTHGGDNIHTAVELGVSRYRINTIIDWEAIDEYGLNTMADADSEATEVLAKVAHLVAQHKLVVPVSDIFPLERVREAFVELDRGHTRGKIVLGMQPVNYRHQRVQAVDVKEAAVTVGVSTEHPHMDVYENLPPVIGHLPHQAHPHPSDTRRSEPADDPLDRPQDRDRVGLPLG</sequence>
<dbReference type="CDD" id="cd05289">
    <property type="entry name" value="MDR_like_2"/>
    <property type="match status" value="1"/>
</dbReference>
<dbReference type="Proteomes" id="UP001596306">
    <property type="component" value="Unassembled WGS sequence"/>
</dbReference>
<dbReference type="Gene3D" id="3.40.50.720">
    <property type="entry name" value="NAD(P)-binding Rossmann-like Domain"/>
    <property type="match status" value="1"/>
</dbReference>
<reference evidence="5" key="1">
    <citation type="journal article" date="2019" name="Int. J. Syst. Evol. Microbiol.">
        <title>The Global Catalogue of Microorganisms (GCM) 10K type strain sequencing project: providing services to taxonomists for standard genome sequencing and annotation.</title>
        <authorList>
            <consortium name="The Broad Institute Genomics Platform"/>
            <consortium name="The Broad Institute Genome Sequencing Center for Infectious Disease"/>
            <person name="Wu L."/>
            <person name="Ma J."/>
        </authorList>
    </citation>
    <scope>NUCLEOTIDE SEQUENCE [LARGE SCALE GENOMIC DNA]</scope>
    <source>
        <strain evidence="5">CCUG 43304</strain>
    </source>
</reference>
<evidence type="ECO:0000259" key="3">
    <source>
        <dbReference type="SMART" id="SM00829"/>
    </source>
</evidence>
<dbReference type="SUPFAM" id="SSF51735">
    <property type="entry name" value="NAD(P)-binding Rossmann-fold domains"/>
    <property type="match status" value="1"/>
</dbReference>
<accession>A0ABW1VA29</accession>
<dbReference type="PANTHER" id="PTHR44154">
    <property type="entry name" value="QUINONE OXIDOREDUCTASE"/>
    <property type="match status" value="1"/>
</dbReference>
<dbReference type="InterPro" id="IPR011032">
    <property type="entry name" value="GroES-like_sf"/>
</dbReference>
<dbReference type="InterPro" id="IPR051603">
    <property type="entry name" value="Zinc-ADH_QOR/CCCR"/>
</dbReference>
<dbReference type="EC" id="1.-.-.-" evidence="4"/>
<dbReference type="Pfam" id="PF13602">
    <property type="entry name" value="ADH_zinc_N_2"/>
    <property type="match status" value="1"/>
</dbReference>
<keyword evidence="1" id="KW-0521">NADP</keyword>
<dbReference type="SMART" id="SM00829">
    <property type="entry name" value="PKS_ER"/>
    <property type="match status" value="1"/>
</dbReference>
<dbReference type="Gene3D" id="3.90.180.10">
    <property type="entry name" value="Medium-chain alcohol dehydrogenases, catalytic domain"/>
    <property type="match status" value="1"/>
</dbReference>
<evidence type="ECO:0000256" key="1">
    <source>
        <dbReference type="ARBA" id="ARBA00022857"/>
    </source>
</evidence>
<dbReference type="GO" id="GO:0016491">
    <property type="term" value="F:oxidoreductase activity"/>
    <property type="evidence" value="ECO:0007669"/>
    <property type="project" value="UniProtKB-KW"/>
</dbReference>
<organism evidence="4 5">
    <name type="scientific">Luethyella okanaganae</name>
    <dbReference type="NCBI Taxonomy" id="69372"/>
    <lineage>
        <taxon>Bacteria</taxon>
        <taxon>Bacillati</taxon>
        <taxon>Actinomycetota</taxon>
        <taxon>Actinomycetes</taxon>
        <taxon>Micrococcales</taxon>
        <taxon>Microbacteriaceae</taxon>
        <taxon>Luethyella</taxon>
    </lineage>
</organism>
<name>A0ABW1VA29_9MICO</name>
<dbReference type="InterPro" id="IPR036291">
    <property type="entry name" value="NAD(P)-bd_dom_sf"/>
</dbReference>
<feature type="domain" description="Enoyl reductase (ER)" evidence="3">
    <location>
        <begin position="11"/>
        <end position="303"/>
    </location>
</feature>
<dbReference type="InterPro" id="IPR020843">
    <property type="entry name" value="ER"/>
</dbReference>
<evidence type="ECO:0000313" key="5">
    <source>
        <dbReference type="Proteomes" id="UP001596306"/>
    </source>
</evidence>
<comment type="caution">
    <text evidence="4">The sequence shown here is derived from an EMBL/GenBank/DDBJ whole genome shotgun (WGS) entry which is preliminary data.</text>
</comment>
<dbReference type="RefSeq" id="WP_386726954.1">
    <property type="nucleotide sequence ID" value="NZ_JBHSTP010000001.1"/>
</dbReference>
<dbReference type="PANTHER" id="PTHR44154:SF1">
    <property type="entry name" value="QUINONE OXIDOREDUCTASE"/>
    <property type="match status" value="1"/>
</dbReference>